<dbReference type="PANTHER" id="PTHR36844:SF1">
    <property type="entry name" value="PROTEASE PRSW"/>
    <property type="match status" value="1"/>
</dbReference>
<name>A0A7V4TY14_CALAY</name>
<feature type="transmembrane region" description="Helical" evidence="1">
    <location>
        <begin position="166"/>
        <end position="183"/>
    </location>
</feature>
<dbReference type="Proteomes" id="UP000885779">
    <property type="component" value="Unassembled WGS sequence"/>
</dbReference>
<accession>A0A7V4TY14</accession>
<feature type="transmembrane region" description="Helical" evidence="1">
    <location>
        <begin position="38"/>
        <end position="57"/>
    </location>
</feature>
<keyword evidence="1" id="KW-0472">Membrane</keyword>
<feature type="transmembrane region" description="Helical" evidence="1">
    <location>
        <begin position="132"/>
        <end position="154"/>
    </location>
</feature>
<keyword evidence="1" id="KW-0812">Transmembrane</keyword>
<keyword evidence="2" id="KW-0378">Hydrolase</keyword>
<feature type="transmembrane region" description="Helical" evidence="1">
    <location>
        <begin position="97"/>
        <end position="120"/>
    </location>
</feature>
<dbReference type="AlphaFoldDB" id="A0A7V4TY14"/>
<evidence type="ECO:0000256" key="1">
    <source>
        <dbReference type="SAM" id="Phobius"/>
    </source>
</evidence>
<dbReference type="GO" id="GO:0008237">
    <property type="term" value="F:metallopeptidase activity"/>
    <property type="evidence" value="ECO:0007669"/>
    <property type="project" value="UniProtKB-KW"/>
</dbReference>
<evidence type="ECO:0000313" key="2">
    <source>
        <dbReference type="EMBL" id="HGY54058.1"/>
    </source>
</evidence>
<feature type="transmembrane region" description="Helical" evidence="1">
    <location>
        <begin position="6"/>
        <end position="26"/>
    </location>
</feature>
<keyword evidence="2" id="KW-0482">Metalloprotease</keyword>
<comment type="caution">
    <text evidence="2">The sequence shown here is derived from an EMBL/GenBank/DDBJ whole genome shotgun (WGS) entry which is preliminary data.</text>
</comment>
<sequence length="337" mass="38501">MKMNEFIKIIISLVPVILFLIGLIVLDSFKLIRPRLVLLLLIAGCLAALLSFFLNTYLSDNLIYNHRLFVRYVSPLIEETAKAVCVALLIRFHKIGFYVDAAIYGFAVGAGFAFAENVYYLQALHTPNPLVWLVRGLGTAVMHGGTTAIFTIIAKSGLDRAPNRTFRPYIWGWIAAVGLHAFFNHFILPPVILTLMQLIILPPAFYLIYRRSEFMLREWLEIGMDVDVWLLEEMNAGRFSNTKYGRYLHTLKNKFPATLVADMLCYLRLHLELAVRAKGLLLMREAGFLPALDEDVKEKITEMRYLERQFGKTGKLALAPLIRSSAQELWQLYLINK</sequence>
<feature type="transmembrane region" description="Helical" evidence="1">
    <location>
        <begin position="189"/>
        <end position="209"/>
    </location>
</feature>
<protein>
    <submittedName>
        <fullName evidence="2">PrsW family intramembrane metalloprotease</fullName>
    </submittedName>
</protein>
<dbReference type="PANTHER" id="PTHR36844">
    <property type="entry name" value="PROTEASE PRSW"/>
    <property type="match status" value="1"/>
</dbReference>
<keyword evidence="1" id="KW-1133">Transmembrane helix</keyword>
<dbReference type="EMBL" id="DRQG01000001">
    <property type="protein sequence ID" value="HGY54058.1"/>
    <property type="molecule type" value="Genomic_DNA"/>
</dbReference>
<reference evidence="2" key="1">
    <citation type="journal article" date="2020" name="mSystems">
        <title>Genome- and Community-Level Interaction Insights into Carbon Utilization and Element Cycling Functions of Hydrothermarchaeota in Hydrothermal Sediment.</title>
        <authorList>
            <person name="Zhou Z."/>
            <person name="Liu Y."/>
            <person name="Xu W."/>
            <person name="Pan J."/>
            <person name="Luo Z.H."/>
            <person name="Li M."/>
        </authorList>
    </citation>
    <scope>NUCLEOTIDE SEQUENCE [LARGE SCALE GENOMIC DNA]</scope>
    <source>
        <strain evidence="2">HyVt-577</strain>
    </source>
</reference>
<dbReference type="InterPro" id="IPR026898">
    <property type="entry name" value="PrsW"/>
</dbReference>
<keyword evidence="2" id="KW-0645">Protease</keyword>
<dbReference type="Pfam" id="PF13367">
    <property type="entry name" value="PrsW-protease"/>
    <property type="match status" value="1"/>
</dbReference>
<gene>
    <name evidence="2" type="ORF">ENK44_00005</name>
</gene>
<organism evidence="2">
    <name type="scientific">Caldithrix abyssi</name>
    <dbReference type="NCBI Taxonomy" id="187145"/>
    <lineage>
        <taxon>Bacteria</taxon>
        <taxon>Pseudomonadati</taxon>
        <taxon>Calditrichota</taxon>
        <taxon>Calditrichia</taxon>
        <taxon>Calditrichales</taxon>
        <taxon>Calditrichaceae</taxon>
        <taxon>Caldithrix</taxon>
    </lineage>
</organism>
<proteinExistence type="predicted"/>